<feature type="domain" description="HTH marR-type" evidence="1">
    <location>
        <begin position="11"/>
        <end position="139"/>
    </location>
</feature>
<gene>
    <name evidence="2" type="ORF">ACKI18_01070</name>
</gene>
<dbReference type="InterPro" id="IPR000835">
    <property type="entry name" value="HTH_MarR-typ"/>
</dbReference>
<comment type="caution">
    <text evidence="2">The sequence shown here is derived from an EMBL/GenBank/DDBJ whole genome shotgun (WGS) entry which is preliminary data.</text>
</comment>
<keyword evidence="3" id="KW-1185">Reference proteome</keyword>
<dbReference type="EMBL" id="JBJVNI010000001">
    <property type="protein sequence ID" value="MFM9607297.1"/>
    <property type="molecule type" value="Genomic_DNA"/>
</dbReference>
<reference evidence="2 3" key="1">
    <citation type="submission" date="2024-12" db="EMBL/GenBank/DDBJ databases">
        <title>Forecasting of Potato common scab and diversities of Pathogenic streptomyces spp. in china.</title>
        <authorList>
            <person name="Handique U."/>
            <person name="Wu J."/>
        </authorList>
    </citation>
    <scope>NUCLEOTIDE SEQUENCE [LARGE SCALE GENOMIC DNA]</scope>
    <source>
        <strain evidence="2 3">ZRIMU1530</strain>
    </source>
</reference>
<proteinExistence type="predicted"/>
<dbReference type="PRINTS" id="PR00598">
    <property type="entry name" value="HTHMARR"/>
</dbReference>
<sequence length="140" mass="15427">MTTVVKADGADGGLLGSLLDFAQTHQDRLAKEVAALRVTVPQAKVLYHVDDAPTVRKLAAKLRCDASYVTGLVDRLEEQKLLRRQVDPEDRRVKKLTLTAAGRRLRTKVVRAMDDAPGLALLSADEKRQLEDLLRKASAN</sequence>
<name>A0ABW9HGW5_9ACTN</name>
<dbReference type="SUPFAM" id="SSF46785">
    <property type="entry name" value="Winged helix' DNA-binding domain"/>
    <property type="match status" value="1"/>
</dbReference>
<dbReference type="Proteomes" id="UP001631957">
    <property type="component" value="Unassembled WGS sequence"/>
</dbReference>
<accession>A0ABW9HGW5</accession>
<evidence type="ECO:0000313" key="2">
    <source>
        <dbReference type="EMBL" id="MFM9607297.1"/>
    </source>
</evidence>
<dbReference type="PANTHER" id="PTHR33164:SF57">
    <property type="entry name" value="MARR-FAMILY TRANSCRIPTIONAL REGULATOR"/>
    <property type="match status" value="1"/>
</dbReference>
<protein>
    <submittedName>
        <fullName evidence="2">MarR family winged helix-turn-helix transcriptional regulator</fullName>
    </submittedName>
</protein>
<dbReference type="Pfam" id="PF01047">
    <property type="entry name" value="MarR"/>
    <property type="match status" value="1"/>
</dbReference>
<dbReference type="PROSITE" id="PS50995">
    <property type="entry name" value="HTH_MARR_2"/>
    <property type="match status" value="1"/>
</dbReference>
<organism evidence="2 3">
    <name type="scientific">Streptomyces niveiscabiei</name>
    <dbReference type="NCBI Taxonomy" id="164115"/>
    <lineage>
        <taxon>Bacteria</taxon>
        <taxon>Bacillati</taxon>
        <taxon>Actinomycetota</taxon>
        <taxon>Actinomycetes</taxon>
        <taxon>Kitasatosporales</taxon>
        <taxon>Streptomycetaceae</taxon>
        <taxon>Streptomyces</taxon>
    </lineage>
</organism>
<evidence type="ECO:0000313" key="3">
    <source>
        <dbReference type="Proteomes" id="UP001631957"/>
    </source>
</evidence>
<dbReference type="InterPro" id="IPR036388">
    <property type="entry name" value="WH-like_DNA-bd_sf"/>
</dbReference>
<dbReference type="RefSeq" id="WP_409120087.1">
    <property type="nucleotide sequence ID" value="NZ_JBJVNI010000001.1"/>
</dbReference>
<dbReference type="InterPro" id="IPR036390">
    <property type="entry name" value="WH_DNA-bd_sf"/>
</dbReference>
<evidence type="ECO:0000259" key="1">
    <source>
        <dbReference type="PROSITE" id="PS50995"/>
    </source>
</evidence>
<dbReference type="InterPro" id="IPR039422">
    <property type="entry name" value="MarR/SlyA-like"/>
</dbReference>
<dbReference type="Gene3D" id="1.10.10.10">
    <property type="entry name" value="Winged helix-like DNA-binding domain superfamily/Winged helix DNA-binding domain"/>
    <property type="match status" value="1"/>
</dbReference>
<dbReference type="PANTHER" id="PTHR33164">
    <property type="entry name" value="TRANSCRIPTIONAL REGULATOR, MARR FAMILY"/>
    <property type="match status" value="1"/>
</dbReference>
<dbReference type="SMART" id="SM00347">
    <property type="entry name" value="HTH_MARR"/>
    <property type="match status" value="1"/>
</dbReference>